<proteinExistence type="predicted"/>
<sequence>MKIRELAHQWEQQTPASGATRSYRLDLELETAARLEALCELYPQRTPEALLSELLAAAFEELEASFPYVKGDEVVATDELGDPLYADAGTTPRFLELARKHLHQLQTKDGV</sequence>
<gene>
    <name evidence="1" type="ORF">APT59_04350</name>
</gene>
<reference evidence="1 2" key="1">
    <citation type="submission" date="2016-01" db="EMBL/GenBank/DDBJ databases">
        <title>Annotation of Pseudomonas oryzihabitans USDA-ARS-USMARC-56511.</title>
        <authorList>
            <person name="Harhay G.P."/>
            <person name="Harhay D.M."/>
            <person name="Smith T.P.L."/>
            <person name="Bono J.L."/>
            <person name="Heaton M.P."/>
            <person name="Clawson M.L."/>
            <person name="Chitko-Mckown C.G."/>
            <person name="Capik S.F."/>
            <person name="DeDonder K.D."/>
            <person name="Apley M.D."/>
            <person name="Lubbers B.V."/>
            <person name="White B.J."/>
            <person name="Larson R.L."/>
        </authorList>
    </citation>
    <scope>NUCLEOTIDE SEQUENCE [LARGE SCALE GENOMIC DNA]</scope>
    <source>
        <strain evidence="1 2">USDA-ARS-USMARC-56511</strain>
    </source>
</reference>
<accession>A0A0U4VJT3</accession>
<dbReference type="KEGG" id="por:APT59_04350"/>
<dbReference type="RefSeq" id="WP_059313729.1">
    <property type="nucleotide sequence ID" value="NZ_CP013987.1"/>
</dbReference>
<organism evidence="1 2">
    <name type="scientific">Pseudomonas oryzihabitans</name>
    <dbReference type="NCBI Taxonomy" id="47885"/>
    <lineage>
        <taxon>Bacteria</taxon>
        <taxon>Pseudomonadati</taxon>
        <taxon>Pseudomonadota</taxon>
        <taxon>Gammaproteobacteria</taxon>
        <taxon>Pseudomonadales</taxon>
        <taxon>Pseudomonadaceae</taxon>
        <taxon>Pseudomonas</taxon>
    </lineage>
</organism>
<name>A0A0U4VJT3_9PSED</name>
<protein>
    <submittedName>
        <fullName evidence="1">Pilin assembly protein</fullName>
    </submittedName>
</protein>
<dbReference type="AlphaFoldDB" id="A0A0U4VJT3"/>
<evidence type="ECO:0000313" key="2">
    <source>
        <dbReference type="Proteomes" id="UP000064137"/>
    </source>
</evidence>
<dbReference type="EMBL" id="CP013987">
    <property type="protein sequence ID" value="ALZ83472.1"/>
    <property type="molecule type" value="Genomic_DNA"/>
</dbReference>
<dbReference type="OrthoDB" id="6386565at2"/>
<evidence type="ECO:0000313" key="1">
    <source>
        <dbReference type="EMBL" id="ALZ83472.1"/>
    </source>
</evidence>
<dbReference type="Proteomes" id="UP000064137">
    <property type="component" value="Chromosome"/>
</dbReference>